<sequence>MSIRAISTSFRRAARCSAVSPLVVVAVTFAFLPRCSGVSQLTGAPRCGFSWSAVWDERSSRHIDWLPASTASSSGILPFCKKLALTICFQVAACFRCRRR</sequence>
<name>A0A2M4D858_ANODA</name>
<dbReference type="EMBL" id="GGFL01009567">
    <property type="protein sequence ID" value="MBW73745.1"/>
    <property type="molecule type" value="Transcribed_RNA"/>
</dbReference>
<protein>
    <submittedName>
        <fullName evidence="1">Putative secreted protein</fullName>
    </submittedName>
</protein>
<dbReference type="AlphaFoldDB" id="A0A2M4D858"/>
<proteinExistence type="predicted"/>
<organism evidence="1">
    <name type="scientific">Anopheles darlingi</name>
    <name type="common">Mosquito</name>
    <dbReference type="NCBI Taxonomy" id="43151"/>
    <lineage>
        <taxon>Eukaryota</taxon>
        <taxon>Metazoa</taxon>
        <taxon>Ecdysozoa</taxon>
        <taxon>Arthropoda</taxon>
        <taxon>Hexapoda</taxon>
        <taxon>Insecta</taxon>
        <taxon>Pterygota</taxon>
        <taxon>Neoptera</taxon>
        <taxon>Endopterygota</taxon>
        <taxon>Diptera</taxon>
        <taxon>Nematocera</taxon>
        <taxon>Culicoidea</taxon>
        <taxon>Culicidae</taxon>
        <taxon>Anophelinae</taxon>
        <taxon>Anopheles</taxon>
    </lineage>
</organism>
<evidence type="ECO:0000313" key="1">
    <source>
        <dbReference type="EMBL" id="MBW73745.1"/>
    </source>
</evidence>
<reference evidence="1" key="1">
    <citation type="submission" date="2018-01" db="EMBL/GenBank/DDBJ databases">
        <title>An insight into the sialome of Amazonian anophelines.</title>
        <authorList>
            <person name="Ribeiro J.M."/>
            <person name="Scarpassa V."/>
            <person name="Calvo E."/>
        </authorList>
    </citation>
    <scope>NUCLEOTIDE SEQUENCE</scope>
</reference>
<accession>A0A2M4D858</accession>